<evidence type="ECO:0000313" key="2">
    <source>
        <dbReference type="Proteomes" id="UP001279734"/>
    </source>
</evidence>
<accession>A0AAD3XP46</accession>
<reference evidence="1" key="1">
    <citation type="submission" date="2023-05" db="EMBL/GenBank/DDBJ databases">
        <title>Nepenthes gracilis genome sequencing.</title>
        <authorList>
            <person name="Fukushima K."/>
        </authorList>
    </citation>
    <scope>NUCLEOTIDE SEQUENCE</scope>
    <source>
        <strain evidence="1">SING2019-196</strain>
    </source>
</reference>
<protein>
    <submittedName>
        <fullName evidence="1">Uncharacterized protein</fullName>
    </submittedName>
</protein>
<organism evidence="1 2">
    <name type="scientific">Nepenthes gracilis</name>
    <name type="common">Slender pitcher plant</name>
    <dbReference type="NCBI Taxonomy" id="150966"/>
    <lineage>
        <taxon>Eukaryota</taxon>
        <taxon>Viridiplantae</taxon>
        <taxon>Streptophyta</taxon>
        <taxon>Embryophyta</taxon>
        <taxon>Tracheophyta</taxon>
        <taxon>Spermatophyta</taxon>
        <taxon>Magnoliopsida</taxon>
        <taxon>eudicotyledons</taxon>
        <taxon>Gunneridae</taxon>
        <taxon>Pentapetalae</taxon>
        <taxon>Caryophyllales</taxon>
        <taxon>Nepenthaceae</taxon>
        <taxon>Nepenthes</taxon>
    </lineage>
</organism>
<dbReference type="Proteomes" id="UP001279734">
    <property type="component" value="Unassembled WGS sequence"/>
</dbReference>
<dbReference type="EMBL" id="BSYO01000011">
    <property type="protein sequence ID" value="GMH11416.1"/>
    <property type="molecule type" value="Genomic_DNA"/>
</dbReference>
<dbReference type="AlphaFoldDB" id="A0AAD3XP46"/>
<gene>
    <name evidence="1" type="ORF">Nepgr_013257</name>
</gene>
<proteinExistence type="predicted"/>
<evidence type="ECO:0000313" key="1">
    <source>
        <dbReference type="EMBL" id="GMH11416.1"/>
    </source>
</evidence>
<sequence>MTATATTAMAMKATETTMKATMGANEGDEDEDEGNEVQRGKTVCTGLVIGDTGTRLLSKVYAILSFSSLTSSVCNTSATQLGLSFSKGFAFEGFVPRDSSAPRAHPQGSCLWELDSLWLAFFWDPFFLTLV</sequence>
<keyword evidence="2" id="KW-1185">Reference proteome</keyword>
<comment type="caution">
    <text evidence="1">The sequence shown here is derived from an EMBL/GenBank/DDBJ whole genome shotgun (WGS) entry which is preliminary data.</text>
</comment>
<name>A0AAD3XP46_NEPGR</name>